<organism evidence="3 4">
    <name type="scientific">Rhizobium alvei</name>
    <dbReference type="NCBI Taxonomy" id="1132659"/>
    <lineage>
        <taxon>Bacteria</taxon>
        <taxon>Pseudomonadati</taxon>
        <taxon>Pseudomonadota</taxon>
        <taxon>Alphaproteobacteria</taxon>
        <taxon>Hyphomicrobiales</taxon>
        <taxon>Rhizobiaceae</taxon>
        <taxon>Rhizobium/Agrobacterium group</taxon>
        <taxon>Rhizobium</taxon>
    </lineage>
</organism>
<dbReference type="EMBL" id="JAUOZU010000006">
    <property type="protein sequence ID" value="MDO6963687.1"/>
    <property type="molecule type" value="Genomic_DNA"/>
</dbReference>
<evidence type="ECO:0000256" key="1">
    <source>
        <dbReference type="SAM" id="Phobius"/>
    </source>
</evidence>
<gene>
    <name evidence="3" type="ORF">Q4481_06940</name>
</gene>
<comment type="caution">
    <text evidence="3">The sequence shown here is derived from an EMBL/GenBank/DDBJ whole genome shotgun (WGS) entry which is preliminary data.</text>
</comment>
<reference evidence="3" key="2">
    <citation type="submission" date="2023-07" db="EMBL/GenBank/DDBJ databases">
        <authorList>
            <person name="Shen H."/>
        </authorList>
    </citation>
    <scope>NUCLEOTIDE SEQUENCE</scope>
    <source>
        <strain evidence="3">TNR-22</strain>
    </source>
</reference>
<dbReference type="Proteomes" id="UP001174932">
    <property type="component" value="Unassembled WGS sequence"/>
</dbReference>
<evidence type="ECO:0000313" key="4">
    <source>
        <dbReference type="Proteomes" id="UP001174932"/>
    </source>
</evidence>
<keyword evidence="4" id="KW-1185">Reference proteome</keyword>
<keyword evidence="1" id="KW-1133">Transmembrane helix</keyword>
<dbReference type="Gene3D" id="3.40.50.410">
    <property type="entry name" value="von Willebrand factor, type A domain"/>
    <property type="match status" value="1"/>
</dbReference>
<name>A0ABT8YJ47_9HYPH</name>
<reference evidence="3" key="1">
    <citation type="journal article" date="2015" name="Int. J. Syst. Evol. Microbiol.">
        <title>Rhizobium alvei sp. nov., isolated from a freshwater river.</title>
        <authorList>
            <person name="Sheu S.Y."/>
            <person name="Huang H.W."/>
            <person name="Young C.C."/>
            <person name="Chen W.M."/>
        </authorList>
    </citation>
    <scope>NUCLEOTIDE SEQUENCE</scope>
    <source>
        <strain evidence="3">TNR-22</strain>
    </source>
</reference>
<keyword evidence="1" id="KW-0472">Membrane</keyword>
<dbReference type="Pfam" id="PF13400">
    <property type="entry name" value="Tad"/>
    <property type="match status" value="1"/>
</dbReference>
<dbReference type="InterPro" id="IPR028087">
    <property type="entry name" value="Tad_N"/>
</dbReference>
<feature type="domain" description="Putative Flp pilus-assembly TadG-like N-terminal" evidence="2">
    <location>
        <begin position="29"/>
        <end position="73"/>
    </location>
</feature>
<sequence length="464" mass="49989">MSFRFATCVSNAARAFQARSKAFVRSSGGNIAMSFAILAVPTVIAIGVGIDYTRAFNTQARMQADIDAALIAAIKEVDNLDEDTIREKIVEWFAAQTELDTVNFKVPASSVKIDKSNRKITAYATAVVPTTFMGMANIETINVKVASSVAGPATSYLSVYIVLDKSASMLLAATSAGQTTMLNSQAGCSFACHESEGSTFSYGGKSYTNVYDLAKAMGVQLRTDVAVSAVKEVLDIIDSYDSTHSRIKIGLYTLGKTTTQRLAPTFSTSDARKKLADDTSYLTSATSEPATYFDYSMTALKTLVGTGGDGTTADKPLKLVLIMTDGVQSERNWVLQGSSGIRFPSSTSTLQKDVTPINPTWCNDLKNLNATIGVVYTEYLPMTWDWGYNATVGKTMATSNFKSVWGGTIGSKYNNYTRRDYIPVALDACASSSDLFIQASSASEIQAGLSHIFTEYLTNVRLTE</sequence>
<dbReference type="InterPro" id="IPR036465">
    <property type="entry name" value="vWFA_dom_sf"/>
</dbReference>
<evidence type="ECO:0000313" key="3">
    <source>
        <dbReference type="EMBL" id="MDO6963687.1"/>
    </source>
</evidence>
<accession>A0ABT8YJ47</accession>
<feature type="transmembrane region" description="Helical" evidence="1">
    <location>
        <begin position="31"/>
        <end position="52"/>
    </location>
</feature>
<protein>
    <submittedName>
        <fullName evidence="3">Pilus assembly protein TadG-related protein</fullName>
    </submittedName>
</protein>
<proteinExistence type="predicted"/>
<evidence type="ECO:0000259" key="2">
    <source>
        <dbReference type="Pfam" id="PF13400"/>
    </source>
</evidence>
<keyword evidence="1" id="KW-0812">Transmembrane</keyword>